<organism evidence="2 3">
    <name type="scientific">Volvox africanus</name>
    <dbReference type="NCBI Taxonomy" id="51714"/>
    <lineage>
        <taxon>Eukaryota</taxon>
        <taxon>Viridiplantae</taxon>
        <taxon>Chlorophyta</taxon>
        <taxon>core chlorophytes</taxon>
        <taxon>Chlorophyceae</taxon>
        <taxon>CS clade</taxon>
        <taxon>Chlamydomonadales</taxon>
        <taxon>Volvocaceae</taxon>
        <taxon>Volvox</taxon>
    </lineage>
</organism>
<keyword evidence="3" id="KW-1185">Reference proteome</keyword>
<feature type="region of interest" description="Disordered" evidence="1">
    <location>
        <begin position="905"/>
        <end position="947"/>
    </location>
</feature>
<feature type="region of interest" description="Disordered" evidence="1">
    <location>
        <begin position="482"/>
        <end position="514"/>
    </location>
</feature>
<feature type="compositionally biased region" description="Low complexity" evidence="1">
    <location>
        <begin position="843"/>
        <end position="861"/>
    </location>
</feature>
<feature type="compositionally biased region" description="Low complexity" evidence="1">
    <location>
        <begin position="1004"/>
        <end position="1013"/>
    </location>
</feature>
<feature type="compositionally biased region" description="Low complexity" evidence="1">
    <location>
        <begin position="1212"/>
        <end position="1244"/>
    </location>
</feature>
<accession>A0A8J4BB95</accession>
<feature type="region of interest" description="Disordered" evidence="1">
    <location>
        <begin position="260"/>
        <end position="285"/>
    </location>
</feature>
<evidence type="ECO:0000313" key="3">
    <source>
        <dbReference type="Proteomes" id="UP000747399"/>
    </source>
</evidence>
<feature type="compositionally biased region" description="Polar residues" evidence="1">
    <location>
        <begin position="1172"/>
        <end position="1196"/>
    </location>
</feature>
<feature type="region of interest" description="Disordered" evidence="1">
    <location>
        <begin position="1270"/>
        <end position="1309"/>
    </location>
</feature>
<feature type="compositionally biased region" description="Polar residues" evidence="1">
    <location>
        <begin position="499"/>
        <end position="512"/>
    </location>
</feature>
<name>A0A8J4BB95_9CHLO</name>
<feature type="compositionally biased region" description="Basic and acidic residues" evidence="1">
    <location>
        <begin position="992"/>
        <end position="1003"/>
    </location>
</feature>
<dbReference type="Proteomes" id="UP000747399">
    <property type="component" value="Unassembled WGS sequence"/>
</dbReference>
<evidence type="ECO:0000313" key="2">
    <source>
        <dbReference type="EMBL" id="GIL57832.1"/>
    </source>
</evidence>
<evidence type="ECO:0000256" key="1">
    <source>
        <dbReference type="SAM" id="MobiDB-lite"/>
    </source>
</evidence>
<feature type="region of interest" description="Disordered" evidence="1">
    <location>
        <begin position="1170"/>
        <end position="1258"/>
    </location>
</feature>
<gene>
    <name evidence="2" type="ORF">Vafri_13067</name>
</gene>
<sequence>MDRPGSPRTGQLGPKMLYLYPSASTSSPRRVRISMGQVGAADRIEVSPRPNLVQAHLERFKISLQDQDVPSGYNARKKIGKGNSNSSVNIEPQLRAMGAISQERMAVDSSSVLGPRPSWEDTRAVPPPPPLQIEYVAKLDRSFHRPRVGNSAARIALLSQLGAGASDLRSWGRRVPPTSVLWADIAELRGSRRLRQYIAERKREGEAPLELLTDLADGWEELRQRQRQRQQQPLQQDAMPQVGGSSAAVTSAPLTTTASAPVAAPAISRGSSPQRQQQSPPQPVVYVAESDWPAAAAAVAAVAAAAAGVSAPPPMSALLRTQSSSVSSSNVTRLVDGPAKPAPTSVVLVHLPQKTADGSTAVTDGAMSTTAATVMPSTAPLPPRPLRRASSLHMPSVTEVTTSIAVSISPARRAPGGSGGTEASAAAAAVAAGFVPSLERYHTTYTLPSRTLTTGADKLSPRTLVSATRLVEVVEVVQPPRMRPQLRLSDSSGREGGNRVSTSTDEPCTSATPHLPVRRHSVADPASWAAEMRGYGNGSGGDVGEPSARGETTAAVRARELAAGLAAFPMAAWAAVASNTPVAAANRGATEEDTDTISEVSASGASSPRPGPFEEATSAILQAQRWKRLAASPAAGTQVGPGAFAHMAAVAEEAAPARTLGLVPALATSASQIVVLASSAPAASVARAAPLPSKAALPPQPPPPGPLETKRMKSQTVAQLEKRWSLNGRAAVVATSTASSSLASSSSFQLPFLSSSSSFGAASSSVISSASSLKYDLTPGEVPDTVFLTQVYGAGSTSTSAMDVIHEEPAEEEEDKPHGDLPVIPKANGRRGSHVSDPDHNRPSGMLLPSPPAAAAAAAGLPPRPPPGSLRSRGMASITLTNSPALKNAGAGAQTLHRQNVTVGPGRRVRVKELPPVPPPPATGDTSASVAAAGSGGGAAAGTDSDPSGMGCAAASGGLQLRHRSLRRLLSDQVRVATMVYCATSGGVSSGKSDDGSGLEEQHPQPMEPQEMPSTPPPPPPRQHQHQHQHPEELQPTPVTTEAHSATEQLQQPQQLEQAGQHPVQPPPYLLPPEPELAEEPYVASSYSRQPSPPFGENHRHSFGPGRLFRHSIGALSVISSRTSVSSSAISEGCGGGTGAFFAGSVTDHSTDLSYLPGDTRCTTSSFFTTTAGSSVAPSETALTSPAPSTEPSWTPASGPISRVSSAGSSGTIASRNNNRSSRTSSAIAGTSAAAARTDTSPSRITQTDSGAVTREGGATVMSSMQLTAAKGGTDKAKKSAAAGVPPLVSGSSDRHPAISHRGRPQEQFATKRSGGGYLIISTRNADGVDSCVNAASNVNVNVNTTGVSSGGAAMARPVSRSMAAPSVAPNCSCSGGKAASTSIHIEVNADAVDHKGLVGTKEEGLKRQAVVNAGEAAREGAATAAGEGDVENTSSRVGTRLSLLGSGSGELPESHTITMVY</sequence>
<feature type="region of interest" description="Disordered" evidence="1">
    <location>
        <begin position="224"/>
        <end position="248"/>
    </location>
</feature>
<feature type="region of interest" description="Disordered" evidence="1">
    <location>
        <begin position="106"/>
        <end position="126"/>
    </location>
</feature>
<feature type="region of interest" description="Disordered" evidence="1">
    <location>
        <begin position="1"/>
        <end position="23"/>
    </location>
</feature>
<feature type="region of interest" description="Disordered" evidence="1">
    <location>
        <begin position="585"/>
        <end position="612"/>
    </location>
</feature>
<feature type="region of interest" description="Disordered" evidence="1">
    <location>
        <begin position="807"/>
        <end position="874"/>
    </location>
</feature>
<feature type="region of interest" description="Disordered" evidence="1">
    <location>
        <begin position="71"/>
        <end position="91"/>
    </location>
</feature>
<feature type="compositionally biased region" description="Low complexity" evidence="1">
    <location>
        <begin position="260"/>
        <end position="279"/>
    </location>
</feature>
<reference evidence="2" key="1">
    <citation type="journal article" date="2021" name="Proc. Natl. Acad. Sci. U.S.A.">
        <title>Three genomes in the algal genus Volvox reveal the fate of a haploid sex-determining region after a transition to homothallism.</title>
        <authorList>
            <person name="Yamamoto K."/>
            <person name="Hamaji T."/>
            <person name="Kawai-Toyooka H."/>
            <person name="Matsuzaki R."/>
            <person name="Takahashi F."/>
            <person name="Nishimura Y."/>
            <person name="Kawachi M."/>
            <person name="Noguchi H."/>
            <person name="Minakuchi Y."/>
            <person name="Umen J.G."/>
            <person name="Toyoda A."/>
            <person name="Nozaki H."/>
        </authorList>
    </citation>
    <scope>NUCLEOTIDE SEQUENCE</scope>
    <source>
        <strain evidence="2">NIES-3780</strain>
    </source>
</reference>
<feature type="compositionally biased region" description="Low complexity" evidence="1">
    <location>
        <begin position="1048"/>
        <end position="1058"/>
    </location>
</feature>
<feature type="compositionally biased region" description="Low complexity" evidence="1">
    <location>
        <begin position="923"/>
        <end position="933"/>
    </location>
</feature>
<proteinExistence type="predicted"/>
<dbReference type="EMBL" id="BNCO01000029">
    <property type="protein sequence ID" value="GIL57832.1"/>
    <property type="molecule type" value="Genomic_DNA"/>
</dbReference>
<comment type="caution">
    <text evidence="2">The sequence shown here is derived from an EMBL/GenBank/DDBJ whole genome shotgun (WGS) entry which is preliminary data.</text>
</comment>
<protein>
    <submittedName>
        <fullName evidence="2">Uncharacterized protein</fullName>
    </submittedName>
</protein>
<feature type="region of interest" description="Disordered" evidence="1">
    <location>
        <begin position="690"/>
        <end position="714"/>
    </location>
</feature>
<feature type="region of interest" description="Disordered" evidence="1">
    <location>
        <begin position="985"/>
        <end position="1100"/>
    </location>
</feature>
<feature type="compositionally biased region" description="Pro residues" evidence="1">
    <location>
        <begin position="1064"/>
        <end position="1075"/>
    </location>
</feature>